<feature type="compositionally biased region" description="Acidic residues" evidence="1">
    <location>
        <begin position="194"/>
        <end position="220"/>
    </location>
</feature>
<evidence type="ECO:0000313" key="3">
    <source>
        <dbReference type="EMBL" id="ORZ27254.1"/>
    </source>
</evidence>
<name>A0A1Y2GZN9_9FUNG</name>
<feature type="domain" description="Bacteriophage T5 Orf172 DNA-binding" evidence="2">
    <location>
        <begin position="525"/>
        <end position="643"/>
    </location>
</feature>
<evidence type="ECO:0000259" key="2">
    <source>
        <dbReference type="Pfam" id="PF10544"/>
    </source>
</evidence>
<dbReference type="AlphaFoldDB" id="A0A1Y2GZN9"/>
<feature type="compositionally biased region" description="Acidic residues" evidence="1">
    <location>
        <begin position="177"/>
        <end position="187"/>
    </location>
</feature>
<accession>A0A1Y2GZN9</accession>
<dbReference type="GeneID" id="33569336"/>
<feature type="compositionally biased region" description="Basic residues" evidence="1">
    <location>
        <begin position="156"/>
        <end position="172"/>
    </location>
</feature>
<gene>
    <name evidence="3" type="ORF">BCR41DRAFT_383736</name>
</gene>
<evidence type="ECO:0000256" key="1">
    <source>
        <dbReference type="SAM" id="MobiDB-lite"/>
    </source>
</evidence>
<dbReference type="InParanoid" id="A0A1Y2GZN9"/>
<dbReference type="InterPro" id="IPR053006">
    <property type="entry name" value="Meiosis_regulatory"/>
</dbReference>
<organism evidence="3 4">
    <name type="scientific">Lobosporangium transversale</name>
    <dbReference type="NCBI Taxonomy" id="64571"/>
    <lineage>
        <taxon>Eukaryota</taxon>
        <taxon>Fungi</taxon>
        <taxon>Fungi incertae sedis</taxon>
        <taxon>Mucoromycota</taxon>
        <taxon>Mortierellomycotina</taxon>
        <taxon>Mortierellomycetes</taxon>
        <taxon>Mortierellales</taxon>
        <taxon>Mortierellaceae</taxon>
        <taxon>Lobosporangium</taxon>
    </lineage>
</organism>
<dbReference type="RefSeq" id="XP_021884981.1">
    <property type="nucleotide sequence ID" value="XM_022027493.1"/>
</dbReference>
<proteinExistence type="predicted"/>
<keyword evidence="4" id="KW-1185">Reference proteome</keyword>
<comment type="caution">
    <text evidence="3">The sequence shown here is derived from an EMBL/GenBank/DDBJ whole genome shotgun (WGS) entry which is preliminary data.</text>
</comment>
<dbReference type="Pfam" id="PF10544">
    <property type="entry name" value="T5orf172"/>
    <property type="match status" value="1"/>
</dbReference>
<dbReference type="PANTHER" id="PTHR28094">
    <property type="entry name" value="MEIOTICALLY UP-REGULATED GENE 113 PROTEIN"/>
    <property type="match status" value="1"/>
</dbReference>
<feature type="compositionally biased region" description="Pro residues" evidence="1">
    <location>
        <begin position="111"/>
        <end position="125"/>
    </location>
</feature>
<feature type="region of interest" description="Disordered" evidence="1">
    <location>
        <begin position="27"/>
        <end position="292"/>
    </location>
</feature>
<evidence type="ECO:0000313" key="4">
    <source>
        <dbReference type="Proteomes" id="UP000193648"/>
    </source>
</evidence>
<reference evidence="3 4" key="1">
    <citation type="submission" date="2016-07" db="EMBL/GenBank/DDBJ databases">
        <title>Pervasive Adenine N6-methylation of Active Genes in Fungi.</title>
        <authorList>
            <consortium name="DOE Joint Genome Institute"/>
            <person name="Mondo S.J."/>
            <person name="Dannebaum R.O."/>
            <person name="Kuo R.C."/>
            <person name="Labutti K."/>
            <person name="Haridas S."/>
            <person name="Kuo A."/>
            <person name="Salamov A."/>
            <person name="Ahrendt S.R."/>
            <person name="Lipzen A."/>
            <person name="Sullivan W."/>
            <person name="Andreopoulos W.B."/>
            <person name="Clum A."/>
            <person name="Lindquist E."/>
            <person name="Daum C."/>
            <person name="Ramamoorthy G.K."/>
            <person name="Gryganskyi A."/>
            <person name="Culley D."/>
            <person name="Magnuson J.K."/>
            <person name="James T.Y."/>
            <person name="O'Malley M.A."/>
            <person name="Stajich J.E."/>
            <person name="Spatafora J.W."/>
            <person name="Visel A."/>
            <person name="Grigoriev I.V."/>
        </authorList>
    </citation>
    <scope>NUCLEOTIDE SEQUENCE [LARGE SCALE GENOMIC DNA]</scope>
    <source>
        <strain evidence="3 4">NRRL 3116</strain>
    </source>
</reference>
<feature type="compositionally biased region" description="Low complexity" evidence="1">
    <location>
        <begin position="239"/>
        <end position="249"/>
    </location>
</feature>
<sequence length="678" mass="74297">MTNSAASASTTSADSNSGRCKAIAISTGQRCSRSGKLDGYCSEKHKQQANTTNGLWGIGRQPGASPFTDSEGESHPAPTDTSKKSKTSKALKALGIKKTADAEDIATPASAPAPVPVPTPAPTSAPAPSSANAPSHTSASKITKVEKPSPAARKAPTTKKKTTAPRNTRSKKKVIESSDEFEPESDDDYKPSDSDDYDSDSYSDDIDDDDDDDDDDDVDELTGKLASVKIKSGDPTLPPSTNNSSPLSTKVKRTKSKIFTTNAVLAPPKNKTKATSVAGRPTGGFWVPAPPPVTIPESTKKILASVKDRLGLDESTSDVAAVGGSQTAQEKKSSGFFKYHARVHNYLFSNDDDDDVVNPDSKRAAVRRMFKSFFHKMKGSDSEGEIPYQKPLPQVPAGKTIGSGPQPRKSHGSAVNSVIQDIQDLSIKSEEDEVPNQCHGFNSNGHRCKRKVKLDRPMEKGEVLMCHDHEVNEDEEVVVHIEGKGGVLLQWMDLSVWVNPNLPDYVQNKLRRAMERPVSDTDKPGYIYAYQLIETRLTDTHTLFKVGRTDNIFRRMSEWSDKCGSPPRLIEVFPEQGSLAPKDESDLSEIATKTAGDNEVTGLRCRYAHRVERLIHIELKPFHDKDHVCACKTNHREWFKVPHQPGLSDSQQMKQAWGQIRRVIVHWMAYMEHVYGPG</sequence>
<dbReference type="PANTHER" id="PTHR28094:SF1">
    <property type="entry name" value="MEIOTICALLY UP-REGULATED GENE 113 PROTEIN"/>
    <property type="match status" value="1"/>
</dbReference>
<dbReference type="OrthoDB" id="2417614at2759"/>
<protein>
    <submittedName>
        <fullName evidence="3">Meiotically up-regulated gene 113-domain-containing protein</fullName>
    </submittedName>
</protein>
<dbReference type="STRING" id="64571.A0A1Y2GZN9"/>
<dbReference type="Proteomes" id="UP000193648">
    <property type="component" value="Unassembled WGS sequence"/>
</dbReference>
<dbReference type="InterPro" id="IPR018306">
    <property type="entry name" value="Phage_T5_Orf172_DNA-bd"/>
</dbReference>
<feature type="compositionally biased region" description="Low complexity" evidence="1">
    <location>
        <begin position="126"/>
        <end position="140"/>
    </location>
</feature>
<dbReference type="EMBL" id="MCFF01000004">
    <property type="protein sequence ID" value="ORZ27254.1"/>
    <property type="molecule type" value="Genomic_DNA"/>
</dbReference>